<dbReference type="Pfam" id="PF00535">
    <property type="entry name" value="Glycos_transf_2"/>
    <property type="match status" value="1"/>
</dbReference>
<dbReference type="Proteomes" id="UP000778970">
    <property type="component" value="Unassembled WGS sequence"/>
</dbReference>
<dbReference type="EMBL" id="NRRE01000009">
    <property type="protein sequence ID" value="MBK1696036.1"/>
    <property type="molecule type" value="Genomic_DNA"/>
</dbReference>
<dbReference type="InterPro" id="IPR001173">
    <property type="entry name" value="Glyco_trans_2-like"/>
</dbReference>
<accession>A0A934QFJ2</accession>
<sequence>METLKMTDVTVVIPAHNAAQYVRTCLDSVAGQTRLPEEVIIVENGSSDGTRDACADWIAAHDLQVRLVSLDYGNVSNARNVGCSLATTTLVALLDADDCYMADFLETSVEAFRLMSDIDLFFGDRMLFDERTGDLGPALAKSGLRFVYRDAVTPTVFRLTEGLLEALAAGNFISPSGSVCRRASAYAAGLFNPRLKSSEDREFFFRMAALGPVAYTPNLVTRYRVHAASTMAVTETVELQKNALRSIVAILADSDQLKLTRSQIQALASVRQVCAGRILSLARRAGFKCLRAEQSWLRGLNAGGWLRALIWPLTVRVSRFWPRRWRGRSDAVSREGAPSSVPPLSPQ</sequence>
<keyword evidence="3" id="KW-1185">Reference proteome</keyword>
<protein>
    <recommendedName>
        <fullName evidence="1">Glycosyltransferase 2-like domain-containing protein</fullName>
    </recommendedName>
</protein>
<dbReference type="PANTHER" id="PTHR43685">
    <property type="entry name" value="GLYCOSYLTRANSFERASE"/>
    <property type="match status" value="1"/>
</dbReference>
<reference evidence="2" key="2">
    <citation type="journal article" date="2020" name="Microorganisms">
        <title>Osmotic Adaptation and Compatible Solute Biosynthesis of Phototrophic Bacteria as Revealed from Genome Analyses.</title>
        <authorList>
            <person name="Imhoff J.F."/>
            <person name="Rahn T."/>
            <person name="Kunzel S."/>
            <person name="Keller A."/>
            <person name="Neulinger S.C."/>
        </authorList>
    </citation>
    <scope>NUCLEOTIDE SEQUENCE</scope>
    <source>
        <strain evidence="2">DSM 9154</strain>
    </source>
</reference>
<dbReference type="Gene3D" id="3.90.550.10">
    <property type="entry name" value="Spore Coat Polysaccharide Biosynthesis Protein SpsA, Chain A"/>
    <property type="match status" value="1"/>
</dbReference>
<evidence type="ECO:0000259" key="1">
    <source>
        <dbReference type="Pfam" id="PF00535"/>
    </source>
</evidence>
<comment type="caution">
    <text evidence="2">The sequence shown here is derived from an EMBL/GenBank/DDBJ whole genome shotgun (WGS) entry which is preliminary data.</text>
</comment>
<evidence type="ECO:0000313" key="3">
    <source>
        <dbReference type="Proteomes" id="UP000778970"/>
    </source>
</evidence>
<dbReference type="InterPro" id="IPR029044">
    <property type="entry name" value="Nucleotide-diphossugar_trans"/>
</dbReference>
<dbReference type="SUPFAM" id="SSF53448">
    <property type="entry name" value="Nucleotide-diphospho-sugar transferases"/>
    <property type="match status" value="1"/>
</dbReference>
<dbReference type="InterPro" id="IPR050834">
    <property type="entry name" value="Glycosyltransf_2"/>
</dbReference>
<feature type="domain" description="Glycosyltransferase 2-like" evidence="1">
    <location>
        <begin position="10"/>
        <end position="113"/>
    </location>
</feature>
<name>A0A934QFJ2_9PROT</name>
<dbReference type="PANTHER" id="PTHR43685:SF2">
    <property type="entry name" value="GLYCOSYLTRANSFERASE 2-LIKE DOMAIN-CONTAINING PROTEIN"/>
    <property type="match status" value="1"/>
</dbReference>
<organism evidence="2 3">
    <name type="scientific">Rhodovibrio salinarum</name>
    <dbReference type="NCBI Taxonomy" id="1087"/>
    <lineage>
        <taxon>Bacteria</taxon>
        <taxon>Pseudomonadati</taxon>
        <taxon>Pseudomonadota</taxon>
        <taxon>Alphaproteobacteria</taxon>
        <taxon>Rhodospirillales</taxon>
        <taxon>Rhodovibrionaceae</taxon>
        <taxon>Rhodovibrio</taxon>
    </lineage>
</organism>
<evidence type="ECO:0000313" key="2">
    <source>
        <dbReference type="EMBL" id="MBK1696036.1"/>
    </source>
</evidence>
<reference evidence="2" key="1">
    <citation type="submission" date="2017-08" db="EMBL/GenBank/DDBJ databases">
        <authorList>
            <person name="Imhoff J.F."/>
            <person name="Rahn T."/>
            <person name="Kuenzel S."/>
            <person name="Neulinger S.C."/>
        </authorList>
    </citation>
    <scope>NUCLEOTIDE SEQUENCE</scope>
    <source>
        <strain evidence="2">DSM 9154</strain>
    </source>
</reference>
<gene>
    <name evidence="2" type="ORF">CKO21_02100</name>
</gene>
<proteinExistence type="predicted"/>
<dbReference type="AlphaFoldDB" id="A0A934QFJ2"/>